<evidence type="ECO:0000256" key="1">
    <source>
        <dbReference type="SAM" id="Phobius"/>
    </source>
</evidence>
<dbReference type="OrthoDB" id="5188656at2"/>
<protein>
    <submittedName>
        <fullName evidence="2">ABC-2 family transporter protein</fullName>
    </submittedName>
</protein>
<evidence type="ECO:0000313" key="3">
    <source>
        <dbReference type="Proteomes" id="UP000192840"/>
    </source>
</evidence>
<dbReference type="RefSeq" id="WP_030477117.1">
    <property type="nucleotide sequence ID" value="NZ_FWYC01000007.1"/>
</dbReference>
<feature type="transmembrane region" description="Helical" evidence="1">
    <location>
        <begin position="21"/>
        <end position="40"/>
    </location>
</feature>
<dbReference type="eggNOG" id="COG1277">
    <property type="taxonomic scope" value="Bacteria"/>
</dbReference>
<feature type="transmembrane region" description="Helical" evidence="1">
    <location>
        <begin position="102"/>
        <end position="127"/>
    </location>
</feature>
<dbReference type="Proteomes" id="UP000192840">
    <property type="component" value="Unassembled WGS sequence"/>
</dbReference>
<keyword evidence="1" id="KW-0812">Transmembrane</keyword>
<name>A0A1W2DMK4_9PSEU</name>
<feature type="transmembrane region" description="Helical" evidence="1">
    <location>
        <begin position="147"/>
        <end position="167"/>
    </location>
</feature>
<feature type="transmembrane region" description="Helical" evidence="1">
    <location>
        <begin position="226"/>
        <end position="247"/>
    </location>
</feature>
<keyword evidence="1" id="KW-0472">Membrane</keyword>
<keyword evidence="3" id="KW-1185">Reference proteome</keyword>
<feature type="transmembrane region" description="Helical" evidence="1">
    <location>
        <begin position="60"/>
        <end position="81"/>
    </location>
</feature>
<proteinExistence type="predicted"/>
<dbReference type="AlphaFoldDB" id="A0A1W2DMK4"/>
<keyword evidence="1" id="KW-1133">Transmembrane helix</keyword>
<sequence>MKNALAAEWLKLRTVRASYGLAGAVGLMVVAGALLSWLIVQDYDTSPAAEQARFASADNSVVITPVVQFLVAALGALVATSDPRLTALTAVPDRKRLLAAKTALVAAVSVVIGVVTLALSMGGSWLIMGDRPPPIAPWDALGDVLPWAGAAVLSILVTGLAGLGIGLAVRSTAVTIVVVGVLLWGLPAITPMLPEPWNMDASAVMVPYLVWEVAGVIDDAPLGPSAAVAVLALYALVTLGAGTVTLLRRDA</sequence>
<organism evidence="2 3">
    <name type="scientific">Lentzea albidocapillata</name>
    <dbReference type="NCBI Taxonomy" id="40571"/>
    <lineage>
        <taxon>Bacteria</taxon>
        <taxon>Bacillati</taxon>
        <taxon>Actinomycetota</taxon>
        <taxon>Actinomycetes</taxon>
        <taxon>Pseudonocardiales</taxon>
        <taxon>Pseudonocardiaceae</taxon>
        <taxon>Lentzea</taxon>
    </lineage>
</organism>
<dbReference type="EMBL" id="FWYC01000007">
    <property type="protein sequence ID" value="SMC98744.1"/>
    <property type="molecule type" value="Genomic_DNA"/>
</dbReference>
<dbReference type="STRING" id="40571.SAMN05660733_03235"/>
<gene>
    <name evidence="2" type="ORF">SAMN05660733_03235</name>
</gene>
<reference evidence="3" key="1">
    <citation type="submission" date="2017-04" db="EMBL/GenBank/DDBJ databases">
        <authorList>
            <person name="Varghese N."/>
            <person name="Submissions S."/>
        </authorList>
    </citation>
    <scope>NUCLEOTIDE SEQUENCE [LARGE SCALE GENOMIC DNA]</scope>
    <source>
        <strain evidence="3">DSM 44073</strain>
    </source>
</reference>
<evidence type="ECO:0000313" key="2">
    <source>
        <dbReference type="EMBL" id="SMC98744.1"/>
    </source>
</evidence>
<accession>A0A1W2DMK4</accession>
<feature type="transmembrane region" description="Helical" evidence="1">
    <location>
        <begin position="174"/>
        <end position="193"/>
    </location>
</feature>